<evidence type="ECO:0000313" key="2">
    <source>
        <dbReference type="EMBL" id="PXX60994.1"/>
    </source>
</evidence>
<gene>
    <name evidence="2" type="ORF">DFR70_109185</name>
</gene>
<comment type="caution">
    <text evidence="2">The sequence shown here is derived from an EMBL/GenBank/DDBJ whole genome shotgun (WGS) entry which is preliminary data.</text>
</comment>
<dbReference type="Proteomes" id="UP000247569">
    <property type="component" value="Unassembled WGS sequence"/>
</dbReference>
<dbReference type="RefSeq" id="WP_146251236.1">
    <property type="nucleotide sequence ID" value="NZ_QJKF01000009.1"/>
</dbReference>
<accession>A0A318JV62</accession>
<dbReference type="OrthoDB" id="4548564at2"/>
<dbReference type="AlphaFoldDB" id="A0A318JV62"/>
<dbReference type="EMBL" id="QJKF01000009">
    <property type="protein sequence ID" value="PXX60994.1"/>
    <property type="molecule type" value="Genomic_DNA"/>
</dbReference>
<proteinExistence type="predicted"/>
<evidence type="ECO:0000256" key="1">
    <source>
        <dbReference type="SAM" id="MobiDB-lite"/>
    </source>
</evidence>
<organism evidence="2 3">
    <name type="scientific">Nocardia tenerifensis</name>
    <dbReference type="NCBI Taxonomy" id="228006"/>
    <lineage>
        <taxon>Bacteria</taxon>
        <taxon>Bacillati</taxon>
        <taxon>Actinomycetota</taxon>
        <taxon>Actinomycetes</taxon>
        <taxon>Mycobacteriales</taxon>
        <taxon>Nocardiaceae</taxon>
        <taxon>Nocardia</taxon>
    </lineage>
</organism>
<keyword evidence="3" id="KW-1185">Reference proteome</keyword>
<protein>
    <submittedName>
        <fullName evidence="2">Uncharacterized protein</fullName>
    </submittedName>
</protein>
<evidence type="ECO:0000313" key="3">
    <source>
        <dbReference type="Proteomes" id="UP000247569"/>
    </source>
</evidence>
<name>A0A318JV62_9NOCA</name>
<feature type="region of interest" description="Disordered" evidence="1">
    <location>
        <begin position="63"/>
        <end position="87"/>
    </location>
</feature>
<reference evidence="2 3" key="1">
    <citation type="submission" date="2018-05" db="EMBL/GenBank/DDBJ databases">
        <title>Genomic Encyclopedia of Type Strains, Phase IV (KMG-IV): sequencing the most valuable type-strain genomes for metagenomic binning, comparative biology and taxonomic classification.</title>
        <authorList>
            <person name="Goeker M."/>
        </authorList>
    </citation>
    <scope>NUCLEOTIDE SEQUENCE [LARGE SCALE GENOMIC DNA]</scope>
    <source>
        <strain evidence="2 3">DSM 44704</strain>
    </source>
</reference>
<sequence>MSAAVLQHPAVAVATGVAHSVDTAMVPVAVLARDEIAAVLLESPDHRLVVFVPCEDGNWVAPGMSGGTRLPTEGVRERRTGDTPLTGVSGRGFCGIGPSGEPLELGWFAVTGRAAADATEVALISSVDKATEVIGADGLAFALVRTRMIRSETGDIPMFEKPEIRVSTTDGRSVPMRLP</sequence>